<dbReference type="PROSITE" id="PS01279">
    <property type="entry name" value="PCMT"/>
    <property type="match status" value="1"/>
</dbReference>
<keyword evidence="4 7" id="KW-0489">Methyltransferase</keyword>
<dbReference type="InterPro" id="IPR029063">
    <property type="entry name" value="SAM-dependent_MTases_sf"/>
</dbReference>
<dbReference type="PANTHER" id="PTHR11579">
    <property type="entry name" value="PROTEIN-L-ISOASPARTATE O-METHYLTRANSFERASE"/>
    <property type="match status" value="1"/>
</dbReference>
<comment type="subcellular location">
    <subcellularLocation>
        <location evidence="1 7">Cytoplasm</location>
    </subcellularLocation>
</comment>
<dbReference type="CDD" id="cd02440">
    <property type="entry name" value="AdoMet_MTases"/>
    <property type="match status" value="1"/>
</dbReference>
<comment type="function">
    <text evidence="7">Catalyzes the methyl esterification of L-isoaspartyl residues in peptides and proteins that result from spontaneous decomposition of normal L-aspartyl and L-asparaginyl residues. It plays a role in the repair and/or degradation of damaged proteins.</text>
</comment>
<evidence type="ECO:0000256" key="6">
    <source>
        <dbReference type="ARBA" id="ARBA00022691"/>
    </source>
</evidence>
<dbReference type="Pfam" id="PF01135">
    <property type="entry name" value="PCMT"/>
    <property type="match status" value="1"/>
</dbReference>
<dbReference type="GO" id="GO:0030091">
    <property type="term" value="P:protein repair"/>
    <property type="evidence" value="ECO:0007669"/>
    <property type="project" value="UniProtKB-UniRule"/>
</dbReference>
<comment type="caution">
    <text evidence="9">The sequence shown here is derived from an EMBL/GenBank/DDBJ whole genome shotgun (WGS) entry which is preliminary data.</text>
</comment>
<dbReference type="EMBL" id="JACHXM010000017">
    <property type="protein sequence ID" value="MBB3142119.1"/>
    <property type="molecule type" value="Genomic_DNA"/>
</dbReference>
<dbReference type="Proteomes" id="UP000525987">
    <property type="component" value="Unassembled WGS sequence"/>
</dbReference>
<evidence type="ECO:0000256" key="1">
    <source>
        <dbReference type="ARBA" id="ARBA00004496"/>
    </source>
</evidence>
<dbReference type="PANTHER" id="PTHR11579:SF0">
    <property type="entry name" value="PROTEIN-L-ISOASPARTATE(D-ASPARTATE) O-METHYLTRANSFERASE"/>
    <property type="match status" value="1"/>
</dbReference>
<feature type="active site" evidence="7">
    <location>
        <position position="79"/>
    </location>
</feature>
<evidence type="ECO:0000256" key="8">
    <source>
        <dbReference type="SAM" id="MobiDB-lite"/>
    </source>
</evidence>
<evidence type="ECO:0000256" key="5">
    <source>
        <dbReference type="ARBA" id="ARBA00022679"/>
    </source>
</evidence>
<dbReference type="GO" id="GO:0005737">
    <property type="term" value="C:cytoplasm"/>
    <property type="evidence" value="ECO:0007669"/>
    <property type="project" value="UniProtKB-SubCell"/>
</dbReference>
<dbReference type="GO" id="GO:0032259">
    <property type="term" value="P:methylation"/>
    <property type="evidence" value="ECO:0007669"/>
    <property type="project" value="UniProtKB-KW"/>
</dbReference>
<dbReference type="NCBIfam" id="TIGR00080">
    <property type="entry name" value="pimt"/>
    <property type="match status" value="1"/>
</dbReference>
<dbReference type="GO" id="GO:0004719">
    <property type="term" value="F:protein-L-isoaspartate (D-aspartate) O-methyltransferase activity"/>
    <property type="evidence" value="ECO:0007669"/>
    <property type="project" value="UniProtKB-UniRule"/>
</dbReference>
<evidence type="ECO:0000256" key="3">
    <source>
        <dbReference type="ARBA" id="ARBA00022490"/>
    </source>
</evidence>
<gene>
    <name evidence="7" type="primary">pcm</name>
    <name evidence="9" type="ORF">FHR96_003006</name>
</gene>
<dbReference type="EC" id="2.1.1.77" evidence="7"/>
<comment type="similarity">
    <text evidence="2 7">Belongs to the methyltransferase superfamily. L-isoaspartyl/D-aspartyl protein methyltransferase family.</text>
</comment>
<keyword evidence="10" id="KW-1185">Reference proteome</keyword>
<evidence type="ECO:0000313" key="9">
    <source>
        <dbReference type="EMBL" id="MBB3142119.1"/>
    </source>
</evidence>
<dbReference type="AlphaFoldDB" id="A0A7W5C0F8"/>
<evidence type="ECO:0000256" key="2">
    <source>
        <dbReference type="ARBA" id="ARBA00005369"/>
    </source>
</evidence>
<reference evidence="9 10" key="1">
    <citation type="submission" date="2020-08" db="EMBL/GenBank/DDBJ databases">
        <title>Genomic Encyclopedia of Type Strains, Phase III (KMG-III): the genomes of soil and plant-associated and newly described type strains.</title>
        <authorList>
            <person name="Whitman W."/>
        </authorList>
    </citation>
    <scope>NUCLEOTIDE SEQUENCE [LARGE SCALE GENOMIC DNA]</scope>
    <source>
        <strain evidence="9 10">CECT 5995</strain>
    </source>
</reference>
<organism evidence="9 10">
    <name type="scientific">Halomonas organivorans</name>
    <dbReference type="NCBI Taxonomy" id="257772"/>
    <lineage>
        <taxon>Bacteria</taxon>
        <taxon>Pseudomonadati</taxon>
        <taxon>Pseudomonadota</taxon>
        <taxon>Gammaproteobacteria</taxon>
        <taxon>Oceanospirillales</taxon>
        <taxon>Halomonadaceae</taxon>
        <taxon>Halomonas</taxon>
    </lineage>
</organism>
<dbReference type="FunFam" id="3.40.50.150:FF:000010">
    <property type="entry name" value="Protein-L-isoaspartate O-methyltransferase"/>
    <property type="match status" value="1"/>
</dbReference>
<evidence type="ECO:0000256" key="7">
    <source>
        <dbReference type="HAMAP-Rule" id="MF_00090"/>
    </source>
</evidence>
<keyword evidence="5 7" id="KW-0808">Transferase</keyword>
<evidence type="ECO:0000313" key="10">
    <source>
        <dbReference type="Proteomes" id="UP000525987"/>
    </source>
</evidence>
<keyword evidence="6 7" id="KW-0949">S-adenosyl-L-methionine</keyword>
<proteinExistence type="inferred from homology"/>
<keyword evidence="3 7" id="KW-0963">Cytoplasm</keyword>
<evidence type="ECO:0000256" key="4">
    <source>
        <dbReference type="ARBA" id="ARBA00022603"/>
    </source>
</evidence>
<name>A0A7W5C0F8_9GAMM</name>
<feature type="region of interest" description="Disordered" evidence="8">
    <location>
        <begin position="1"/>
        <end position="22"/>
    </location>
</feature>
<dbReference type="InterPro" id="IPR000682">
    <property type="entry name" value="PCMT"/>
</dbReference>
<dbReference type="SUPFAM" id="SSF53335">
    <property type="entry name" value="S-adenosyl-L-methionine-dependent methyltransferases"/>
    <property type="match status" value="1"/>
</dbReference>
<accession>A0A7W5C0F8</accession>
<dbReference type="Gene3D" id="3.40.50.150">
    <property type="entry name" value="Vaccinia Virus protein VP39"/>
    <property type="match status" value="1"/>
</dbReference>
<comment type="catalytic activity">
    <reaction evidence="7">
        <text>[protein]-L-isoaspartate + S-adenosyl-L-methionine = [protein]-L-isoaspartate alpha-methyl ester + S-adenosyl-L-homocysteine</text>
        <dbReference type="Rhea" id="RHEA:12705"/>
        <dbReference type="Rhea" id="RHEA-COMP:12143"/>
        <dbReference type="Rhea" id="RHEA-COMP:12144"/>
        <dbReference type="ChEBI" id="CHEBI:57856"/>
        <dbReference type="ChEBI" id="CHEBI:59789"/>
        <dbReference type="ChEBI" id="CHEBI:90596"/>
        <dbReference type="ChEBI" id="CHEBI:90598"/>
        <dbReference type="EC" id="2.1.1.77"/>
    </reaction>
</comment>
<sequence>MRSPDSRHSLRPGLMQGIGMTSQRTRDRMADRLARQGIADRRVLEVMASEPRHLFLDEALAHRAYEDTSLPIGHGQTLSQPWIVARMTELVLEEAPGRVLEIGTGSGYQTLVLARLVTELWSVERINALHRRAGERLRLLAVHNARLRLADGGHGWPEAAPFEVILLTACASALPEPLLAQLADGGVLIAPLASRDGEQWLVRVRRQGDRFEKQRLERVRFVPLLEGVIR</sequence>
<dbReference type="RefSeq" id="WP_183388471.1">
    <property type="nucleotide sequence ID" value="NZ_JACHXM010000017.1"/>
</dbReference>
<protein>
    <recommendedName>
        <fullName evidence="7">Protein-L-isoaspartate O-methyltransferase</fullName>
        <ecNumber evidence="7">2.1.1.77</ecNumber>
    </recommendedName>
    <alternativeName>
        <fullName evidence="7">L-isoaspartyl protein carboxyl methyltransferase</fullName>
    </alternativeName>
    <alternativeName>
        <fullName evidence="7">Protein L-isoaspartyl methyltransferase</fullName>
    </alternativeName>
    <alternativeName>
        <fullName evidence="7">Protein-beta-aspartate methyltransferase</fullName>
        <shortName evidence="7">PIMT</shortName>
    </alternativeName>
</protein>
<dbReference type="HAMAP" id="MF_00090">
    <property type="entry name" value="PIMT"/>
    <property type="match status" value="1"/>
</dbReference>
<dbReference type="NCBIfam" id="NF001453">
    <property type="entry name" value="PRK00312.1"/>
    <property type="match status" value="1"/>
</dbReference>